<reference evidence="1 2" key="1">
    <citation type="submission" date="2014-11" db="EMBL/GenBank/DDBJ databases">
        <title>Genomics and ecophysiology of heterotrophic nitrogen fixing bacteria isolated from estuarine surface water.</title>
        <authorList>
            <person name="Bentzon-Tilia M."/>
            <person name="Severin I."/>
            <person name="Hansen L.H."/>
            <person name="Riemann L."/>
        </authorList>
    </citation>
    <scope>NUCLEOTIDE SEQUENCE [LARGE SCALE GENOMIC DNA]</scope>
    <source>
        <strain evidence="1 2">BAL361</strain>
    </source>
</reference>
<protein>
    <submittedName>
        <fullName evidence="1">Uncharacterized protein</fullName>
    </submittedName>
</protein>
<sequence length="74" mass="7561">MSSLNQLVMTHGDQMMSAGYALETLADLLGGDGSEHHLSAQDLNGLRHAVRAIGCYALAGGAELHQAASQGGAL</sequence>
<accession>A0A0D7EBJ2</accession>
<dbReference type="RefSeq" id="WP_044314058.1">
    <property type="nucleotide sequence ID" value="NZ_JXXD01000020.1"/>
</dbReference>
<dbReference type="AlphaFoldDB" id="A0A0D7EBJ2"/>
<evidence type="ECO:0000313" key="1">
    <source>
        <dbReference type="EMBL" id="KIZ38108.1"/>
    </source>
</evidence>
<dbReference type="Proteomes" id="UP000032439">
    <property type="component" value="Unassembled WGS sequence"/>
</dbReference>
<name>A0A0D7EBJ2_STUST</name>
<gene>
    <name evidence="1" type="ORF">LO50_02865</name>
</gene>
<dbReference type="EMBL" id="JXXD01000020">
    <property type="protein sequence ID" value="KIZ38108.1"/>
    <property type="molecule type" value="Genomic_DNA"/>
</dbReference>
<comment type="caution">
    <text evidence="1">The sequence shown here is derived from an EMBL/GenBank/DDBJ whole genome shotgun (WGS) entry which is preliminary data.</text>
</comment>
<organism evidence="1 2">
    <name type="scientific">Stutzerimonas stutzeri</name>
    <name type="common">Pseudomonas stutzeri</name>
    <dbReference type="NCBI Taxonomy" id="316"/>
    <lineage>
        <taxon>Bacteria</taxon>
        <taxon>Pseudomonadati</taxon>
        <taxon>Pseudomonadota</taxon>
        <taxon>Gammaproteobacteria</taxon>
        <taxon>Pseudomonadales</taxon>
        <taxon>Pseudomonadaceae</taxon>
        <taxon>Stutzerimonas</taxon>
    </lineage>
</organism>
<evidence type="ECO:0000313" key="2">
    <source>
        <dbReference type="Proteomes" id="UP000032439"/>
    </source>
</evidence>
<proteinExistence type="predicted"/>
<dbReference type="PATRIC" id="fig|316.110.peg.1874"/>